<feature type="compositionally biased region" description="Pro residues" evidence="1">
    <location>
        <begin position="646"/>
        <end position="660"/>
    </location>
</feature>
<name>A0AAV4EKU4_9GAST</name>
<feature type="region of interest" description="Disordered" evidence="1">
    <location>
        <begin position="227"/>
        <end position="308"/>
    </location>
</feature>
<accession>A0AAV4EKU4</accession>
<reference evidence="2 3" key="1">
    <citation type="journal article" date="2021" name="Elife">
        <title>Chloroplast acquisition without the gene transfer in kleptoplastic sea slugs, Plakobranchus ocellatus.</title>
        <authorList>
            <person name="Maeda T."/>
            <person name="Takahashi S."/>
            <person name="Yoshida T."/>
            <person name="Shimamura S."/>
            <person name="Takaki Y."/>
            <person name="Nagai Y."/>
            <person name="Toyoda A."/>
            <person name="Suzuki Y."/>
            <person name="Arimoto A."/>
            <person name="Ishii H."/>
            <person name="Satoh N."/>
            <person name="Nishiyama T."/>
            <person name="Hasebe M."/>
            <person name="Maruyama T."/>
            <person name="Minagawa J."/>
            <person name="Obokata J."/>
            <person name="Shigenobu S."/>
        </authorList>
    </citation>
    <scope>NUCLEOTIDE SEQUENCE [LARGE SCALE GENOMIC DNA]</scope>
</reference>
<evidence type="ECO:0008006" key="4">
    <source>
        <dbReference type="Google" id="ProtNLM"/>
    </source>
</evidence>
<protein>
    <recommendedName>
        <fullName evidence="4">C2H2-type domain-containing protein</fullName>
    </recommendedName>
</protein>
<dbReference type="EMBL" id="BMAT01007271">
    <property type="protein sequence ID" value="GFR61325.1"/>
    <property type="molecule type" value="Genomic_DNA"/>
</dbReference>
<evidence type="ECO:0000256" key="1">
    <source>
        <dbReference type="SAM" id="MobiDB-lite"/>
    </source>
</evidence>
<comment type="caution">
    <text evidence="2">The sequence shown here is derived from an EMBL/GenBank/DDBJ whole genome shotgun (WGS) entry which is preliminary data.</text>
</comment>
<keyword evidence="3" id="KW-1185">Reference proteome</keyword>
<feature type="region of interest" description="Disordered" evidence="1">
    <location>
        <begin position="150"/>
        <end position="195"/>
    </location>
</feature>
<evidence type="ECO:0000313" key="2">
    <source>
        <dbReference type="EMBL" id="GFR61325.1"/>
    </source>
</evidence>
<feature type="region of interest" description="Disordered" evidence="1">
    <location>
        <begin position="643"/>
        <end position="666"/>
    </location>
</feature>
<organism evidence="2 3">
    <name type="scientific">Elysia marginata</name>
    <dbReference type="NCBI Taxonomy" id="1093978"/>
    <lineage>
        <taxon>Eukaryota</taxon>
        <taxon>Metazoa</taxon>
        <taxon>Spiralia</taxon>
        <taxon>Lophotrochozoa</taxon>
        <taxon>Mollusca</taxon>
        <taxon>Gastropoda</taxon>
        <taxon>Heterobranchia</taxon>
        <taxon>Euthyneura</taxon>
        <taxon>Panpulmonata</taxon>
        <taxon>Sacoglossa</taxon>
        <taxon>Placobranchoidea</taxon>
        <taxon>Plakobranchidae</taxon>
        <taxon>Elysia</taxon>
    </lineage>
</organism>
<sequence>MDGISTMEELLHNLRMTGKKASEVYYRALVNRKDQDFFRSGGLIDNANSGKVSEPSGQELGNWTRHNTEFKEYNQSGSDNESPLKRPDGPILKVPFAKELNTTCNINWTMTKIQEHMNMISHECECFFSSCSRSHLTSADRRHLRAFHMGVLPKKHRHRKKRRFSDDDSSTDSENDHLGQNNEAESDQTESAAETDALQEISVKVFKHEVSNPVLGNQMSQIHHAELSSGSHLHHHGSAVSKRNSSSESENDYHSSKSILPARSDKASKPQASHLNHHCSAVLKENSSSESENENGSPKSILSARSDKGSDKVSRFVHFASDTKLPYQETNAPPHGENHLRIQLQQSSSISQSTSDSDTCPVNLSRDPPHQGKGSYGFEMPGLGQPYQLIKRYDTFVLDKPLGQPIINTISKPFENSCSSQPSISKKENHIHKYGSLDSNEINFTHGNCFTNISKSEKSDHDLQPRDRNKILQGTERFFSSKPSTVDYVAHPSEKTDTFKPMKDNHIIQPSSRKSQFIESNKGSHVIQLERLKQTAQHSDSEILLHALEPQPQEVHHLGDFQLINDHHEEETSTQQHGLSGTCLSRQSSKPWLNYHNFQHGFSCDIRKPLCVCRLQSMCHSCSEDFCDLHELAVLDPEVLLEEAPDMPPNVPDMPNPQEPPDTSDPEVLVDLTHPDDFNSYSESVELLEPHKTFKAPEPGASNKAHDSPKCFDSESIRPLTDESLKIANPLEYCDILQCTSIFDKTCGDQVLRKDKIDWLNCGTCCHDKCPCHFVGADKCMEGKNDFVRRSCSEIICCSERILNNSNDCHELPDNPEGKANESSAEHKSWVLQAIDNSVTREDYSSSCGLMVVIVD</sequence>
<feature type="compositionally biased region" description="Basic residues" evidence="1">
    <location>
        <begin position="153"/>
        <end position="163"/>
    </location>
</feature>
<proteinExistence type="predicted"/>
<feature type="compositionally biased region" description="Low complexity" evidence="1">
    <location>
        <begin position="345"/>
        <end position="359"/>
    </location>
</feature>
<dbReference type="Proteomes" id="UP000762676">
    <property type="component" value="Unassembled WGS sequence"/>
</dbReference>
<gene>
    <name evidence="2" type="ORF">ElyMa_003554400</name>
</gene>
<evidence type="ECO:0000313" key="3">
    <source>
        <dbReference type="Proteomes" id="UP000762676"/>
    </source>
</evidence>
<feature type="region of interest" description="Disordered" evidence="1">
    <location>
        <begin position="345"/>
        <end position="372"/>
    </location>
</feature>
<dbReference type="AlphaFoldDB" id="A0AAV4EKU4"/>